<evidence type="ECO:0000313" key="2">
    <source>
        <dbReference type="Proteomes" id="UP001244297"/>
    </source>
</evidence>
<accession>A0ABT8AMK0</accession>
<keyword evidence="2" id="KW-1185">Reference proteome</keyword>
<sequence>MTSFGDLSGSVEVRIDWPGRGGPARVLVNGAHGRGRGGVVSVPASVAGDISVTLHPLGGPVTFHDVPLEGSSEIRHQSSAAFR</sequence>
<evidence type="ECO:0000313" key="1">
    <source>
        <dbReference type="EMBL" id="MDN3571056.1"/>
    </source>
</evidence>
<dbReference type="RefSeq" id="WP_238292198.1">
    <property type="nucleotide sequence ID" value="NZ_BPQS01000051.1"/>
</dbReference>
<protein>
    <submittedName>
        <fullName evidence="1">Uncharacterized protein</fullName>
    </submittedName>
</protein>
<name>A0ABT8AMK0_9HYPH</name>
<organism evidence="1 2">
    <name type="scientific">Methylobacterium longum</name>
    <dbReference type="NCBI Taxonomy" id="767694"/>
    <lineage>
        <taxon>Bacteria</taxon>
        <taxon>Pseudomonadati</taxon>
        <taxon>Pseudomonadota</taxon>
        <taxon>Alphaproteobacteria</taxon>
        <taxon>Hyphomicrobiales</taxon>
        <taxon>Methylobacteriaceae</taxon>
        <taxon>Methylobacterium</taxon>
    </lineage>
</organism>
<gene>
    <name evidence="1" type="ORF">QWZ18_10500</name>
</gene>
<dbReference type="EMBL" id="JAUFPT010000029">
    <property type="protein sequence ID" value="MDN3571056.1"/>
    <property type="molecule type" value="Genomic_DNA"/>
</dbReference>
<dbReference type="Proteomes" id="UP001244297">
    <property type="component" value="Unassembled WGS sequence"/>
</dbReference>
<proteinExistence type="predicted"/>
<reference evidence="2" key="1">
    <citation type="journal article" date="2019" name="Int. J. Syst. Evol. Microbiol.">
        <title>The Global Catalogue of Microorganisms (GCM) 10K type strain sequencing project: providing services to taxonomists for standard genome sequencing and annotation.</title>
        <authorList>
            <consortium name="The Broad Institute Genomics Platform"/>
            <consortium name="The Broad Institute Genome Sequencing Center for Infectious Disease"/>
            <person name="Wu L."/>
            <person name="Ma J."/>
        </authorList>
    </citation>
    <scope>NUCLEOTIDE SEQUENCE [LARGE SCALE GENOMIC DNA]</scope>
    <source>
        <strain evidence="2">CECT 7806</strain>
    </source>
</reference>
<comment type="caution">
    <text evidence="1">The sequence shown here is derived from an EMBL/GenBank/DDBJ whole genome shotgun (WGS) entry which is preliminary data.</text>
</comment>